<dbReference type="InterPro" id="IPR046947">
    <property type="entry name" value="LytR-like"/>
</dbReference>
<dbReference type="Proteomes" id="UP000184278">
    <property type="component" value="Unassembled WGS sequence"/>
</dbReference>
<dbReference type="SMART" id="SM00850">
    <property type="entry name" value="LytTR"/>
    <property type="match status" value="1"/>
</dbReference>
<dbReference type="InterPro" id="IPR007492">
    <property type="entry name" value="LytTR_DNA-bd_dom"/>
</dbReference>
<dbReference type="STRING" id="1121131.SAMN02745229_02699"/>
<organism evidence="2 3">
    <name type="scientific">Butyrivibrio fibrisolvens DSM 3071</name>
    <dbReference type="NCBI Taxonomy" id="1121131"/>
    <lineage>
        <taxon>Bacteria</taxon>
        <taxon>Bacillati</taxon>
        <taxon>Bacillota</taxon>
        <taxon>Clostridia</taxon>
        <taxon>Lachnospirales</taxon>
        <taxon>Lachnospiraceae</taxon>
        <taxon>Butyrivibrio</taxon>
    </lineage>
</organism>
<dbReference type="OrthoDB" id="3186525at2"/>
<proteinExistence type="predicted"/>
<dbReference type="GeneID" id="89510922"/>
<gene>
    <name evidence="2" type="ORF">SAMN02745229_02699</name>
</gene>
<dbReference type="PANTHER" id="PTHR37299:SF4">
    <property type="entry name" value="TRANSCRIPTIONAL REGULATOR"/>
    <property type="match status" value="1"/>
</dbReference>
<keyword evidence="2" id="KW-0238">DNA-binding</keyword>
<dbReference type="GO" id="GO:0003677">
    <property type="term" value="F:DNA binding"/>
    <property type="evidence" value="ECO:0007669"/>
    <property type="project" value="UniProtKB-KW"/>
</dbReference>
<evidence type="ECO:0000313" key="2">
    <source>
        <dbReference type="EMBL" id="SHI27876.1"/>
    </source>
</evidence>
<sequence length="150" mass="17363">MKLFVRENQNLTETEVEIRCKERTDEVENLVCAINSATSVVIGEKENGDKARVYLTKILYFEAVDRNVYAYTDSDIYRVRKTMYDIEDMVANDHFVRISKSVIVNIRAVRRISPDSARRLKLLLSSGEWVIVSRNYVEDFKQSIGMKGNS</sequence>
<dbReference type="Gene3D" id="2.40.50.1020">
    <property type="entry name" value="LytTr DNA-binding domain"/>
    <property type="match status" value="1"/>
</dbReference>
<name>A0A1M5ZUR2_BUTFI</name>
<reference evidence="3" key="1">
    <citation type="submission" date="2016-11" db="EMBL/GenBank/DDBJ databases">
        <authorList>
            <person name="Varghese N."/>
            <person name="Submissions S."/>
        </authorList>
    </citation>
    <scope>NUCLEOTIDE SEQUENCE [LARGE SCALE GENOMIC DNA]</scope>
    <source>
        <strain evidence="3">DSM 3071</strain>
    </source>
</reference>
<dbReference type="GO" id="GO:0000156">
    <property type="term" value="F:phosphorelay response regulator activity"/>
    <property type="evidence" value="ECO:0007669"/>
    <property type="project" value="InterPro"/>
</dbReference>
<evidence type="ECO:0000313" key="3">
    <source>
        <dbReference type="Proteomes" id="UP000184278"/>
    </source>
</evidence>
<dbReference type="Pfam" id="PF04397">
    <property type="entry name" value="LytTR"/>
    <property type="match status" value="1"/>
</dbReference>
<feature type="domain" description="HTH LytTR-type" evidence="1">
    <location>
        <begin position="57"/>
        <end position="146"/>
    </location>
</feature>
<dbReference type="RefSeq" id="WP_073388538.1">
    <property type="nucleotide sequence ID" value="NZ_FQXK01000023.1"/>
</dbReference>
<dbReference type="AlphaFoldDB" id="A0A1M5ZUR2"/>
<dbReference type="PROSITE" id="PS50930">
    <property type="entry name" value="HTH_LYTTR"/>
    <property type="match status" value="1"/>
</dbReference>
<keyword evidence="3" id="KW-1185">Reference proteome</keyword>
<dbReference type="EMBL" id="FQXK01000023">
    <property type="protein sequence ID" value="SHI27876.1"/>
    <property type="molecule type" value="Genomic_DNA"/>
</dbReference>
<accession>A0A1M5ZUR2</accession>
<dbReference type="PANTHER" id="PTHR37299">
    <property type="entry name" value="TRANSCRIPTIONAL REGULATOR-RELATED"/>
    <property type="match status" value="1"/>
</dbReference>
<protein>
    <submittedName>
        <fullName evidence="2">LytTr DNA-binding domain-containing protein</fullName>
    </submittedName>
</protein>
<evidence type="ECO:0000259" key="1">
    <source>
        <dbReference type="PROSITE" id="PS50930"/>
    </source>
</evidence>